<evidence type="ECO:0000313" key="2">
    <source>
        <dbReference type="Proteomes" id="UP000636800"/>
    </source>
</evidence>
<protein>
    <submittedName>
        <fullName evidence="1">Uncharacterized protein</fullName>
    </submittedName>
</protein>
<comment type="caution">
    <text evidence="1">The sequence shown here is derived from an EMBL/GenBank/DDBJ whole genome shotgun (WGS) entry which is preliminary data.</text>
</comment>
<sequence>MEGLRKRRRLWLPPSTIDIRRMGFTETEMVAAEQLVHLSESSGESSSAAATAEEVMKIPQRSISSAFSSSSSPISVDSVALPPITVAEDDDNEDWRLRRLRPRYRTIADVYAESEAIGVRTKMRDRE</sequence>
<dbReference type="Proteomes" id="UP000636800">
    <property type="component" value="Chromosome 3"/>
</dbReference>
<keyword evidence="2" id="KW-1185">Reference proteome</keyword>
<organism evidence="1 2">
    <name type="scientific">Vanilla planifolia</name>
    <name type="common">Vanilla</name>
    <dbReference type="NCBI Taxonomy" id="51239"/>
    <lineage>
        <taxon>Eukaryota</taxon>
        <taxon>Viridiplantae</taxon>
        <taxon>Streptophyta</taxon>
        <taxon>Embryophyta</taxon>
        <taxon>Tracheophyta</taxon>
        <taxon>Spermatophyta</taxon>
        <taxon>Magnoliopsida</taxon>
        <taxon>Liliopsida</taxon>
        <taxon>Asparagales</taxon>
        <taxon>Orchidaceae</taxon>
        <taxon>Vanilloideae</taxon>
        <taxon>Vanilleae</taxon>
        <taxon>Vanilla</taxon>
    </lineage>
</organism>
<reference evidence="1 2" key="1">
    <citation type="journal article" date="2020" name="Nat. Food">
        <title>A phased Vanilla planifolia genome enables genetic improvement of flavour and production.</title>
        <authorList>
            <person name="Hasing T."/>
            <person name="Tang H."/>
            <person name="Brym M."/>
            <person name="Khazi F."/>
            <person name="Huang T."/>
            <person name="Chambers A.H."/>
        </authorList>
    </citation>
    <scope>NUCLEOTIDE SEQUENCE [LARGE SCALE GENOMIC DNA]</scope>
    <source>
        <tissue evidence="1">Leaf</tissue>
    </source>
</reference>
<evidence type="ECO:0000313" key="1">
    <source>
        <dbReference type="EMBL" id="KAG0488431.1"/>
    </source>
</evidence>
<proteinExistence type="predicted"/>
<dbReference type="EMBL" id="JADCNL010000003">
    <property type="protein sequence ID" value="KAG0488431.1"/>
    <property type="molecule type" value="Genomic_DNA"/>
</dbReference>
<accession>A0A835RG01</accession>
<dbReference type="OrthoDB" id="676979at2759"/>
<dbReference type="AlphaFoldDB" id="A0A835RG01"/>
<dbReference type="PANTHER" id="PTHR35167:SF3">
    <property type="entry name" value="OS05G0216466 PROTEIN"/>
    <property type="match status" value="1"/>
</dbReference>
<dbReference type="PANTHER" id="PTHR35167">
    <property type="entry name" value="OS05G0216466 PROTEIN"/>
    <property type="match status" value="1"/>
</dbReference>
<gene>
    <name evidence="1" type="ORF">HPP92_007242</name>
</gene>
<name>A0A835RG01_VANPL</name>